<dbReference type="Pfam" id="PF20434">
    <property type="entry name" value="BD-FAE"/>
    <property type="match status" value="1"/>
</dbReference>
<feature type="chain" id="PRO_5016851204" evidence="1">
    <location>
        <begin position="20"/>
        <end position="521"/>
    </location>
</feature>
<dbReference type="InterPro" id="IPR036514">
    <property type="entry name" value="SGNH_hydro_sf"/>
</dbReference>
<dbReference type="InterPro" id="IPR051532">
    <property type="entry name" value="Ester_Hydrolysis_Enzymes"/>
</dbReference>
<dbReference type="InterPro" id="IPR049492">
    <property type="entry name" value="BD-FAE-like_dom"/>
</dbReference>
<feature type="domain" description="SGNH hydrolase-type esterase" evidence="2">
    <location>
        <begin position="342"/>
        <end position="506"/>
    </location>
</feature>
<dbReference type="Gene3D" id="3.40.50.1110">
    <property type="entry name" value="SGNH hydrolase"/>
    <property type="match status" value="1"/>
</dbReference>
<sequence>MKSAIYALIALLTLTGATGYTQQVIQLYNGKAPGSESWTWGEKESVNNTFKTRTVYNVSQPTLTVYLPKPELATGTAVIVAPGGAFHILSIDSEGIEVAKWLNSKGVAAFVLKYRLVRSVTDDPVAELMPKMRDFKKLDEENAPVVEMAVADGKKAIEYVRTHAKELDILPNQIGIMGFSAGGALTLGVGLSYTPANRPDFIAPIYPKTDIFGEIKVPADAPPAWICAASDDQLGFAPHATALYDAWIAAKKIAELHIYQKGGHGFGMNKQKIPTDTWYERFGDWMKLQGYLKKLRPSALDLKYSEEQIASFQRNDWAYLSRYADANKKLPSPKADENRVVFLGNSITEGWVNKQPEFFAKGNYIGRGISGQTSPQALLRFRPDVVELKPKVVVINIGINDIAENTGPYNPEFTLGNIASMVEIAKANQIKVVLASVHPAFEFPWRKEIADVPNKIIQLNEQLKAYAQKNGLVYLDYHGAMKDGRNGMSPEIAGDGVHPTLAGYQIMAPLAEKAIAEALKK</sequence>
<dbReference type="Proteomes" id="UP000253141">
    <property type="component" value="Unassembled WGS sequence"/>
</dbReference>
<name>A0A369IC44_9BACT</name>
<dbReference type="SUPFAM" id="SSF52266">
    <property type="entry name" value="SGNH hydrolase"/>
    <property type="match status" value="1"/>
</dbReference>
<protein>
    <submittedName>
        <fullName evidence="4">G-D-S-L family lipolytic protein</fullName>
    </submittedName>
</protein>
<dbReference type="AlphaFoldDB" id="A0A369IC44"/>
<dbReference type="OrthoDB" id="9794725at2"/>
<keyword evidence="1" id="KW-0732">Signal</keyword>
<dbReference type="InterPro" id="IPR029058">
    <property type="entry name" value="AB_hydrolase_fold"/>
</dbReference>
<reference evidence="4 5" key="1">
    <citation type="submission" date="2018-07" db="EMBL/GenBank/DDBJ databases">
        <title>Genome analysis of Runella aurantiaca.</title>
        <authorList>
            <person name="Yang X."/>
        </authorList>
    </citation>
    <scope>NUCLEOTIDE SEQUENCE [LARGE SCALE GENOMIC DNA]</scope>
    <source>
        <strain evidence="4 5">YX9</strain>
    </source>
</reference>
<dbReference type="Gene3D" id="3.40.50.1820">
    <property type="entry name" value="alpha/beta hydrolase"/>
    <property type="match status" value="1"/>
</dbReference>
<comment type="caution">
    <text evidence="4">The sequence shown here is derived from an EMBL/GenBank/DDBJ whole genome shotgun (WGS) entry which is preliminary data.</text>
</comment>
<feature type="domain" description="BD-FAE-like" evidence="3">
    <location>
        <begin position="148"/>
        <end position="193"/>
    </location>
</feature>
<dbReference type="Pfam" id="PF13472">
    <property type="entry name" value="Lipase_GDSL_2"/>
    <property type="match status" value="1"/>
</dbReference>
<dbReference type="SUPFAM" id="SSF53474">
    <property type="entry name" value="alpha/beta-Hydrolases"/>
    <property type="match status" value="1"/>
</dbReference>
<evidence type="ECO:0000259" key="3">
    <source>
        <dbReference type="Pfam" id="PF20434"/>
    </source>
</evidence>
<dbReference type="RefSeq" id="WP_114461430.1">
    <property type="nucleotide sequence ID" value="NZ_QPIW01000008.1"/>
</dbReference>
<proteinExistence type="predicted"/>
<dbReference type="CDD" id="cd04501">
    <property type="entry name" value="SGNH_hydrolase_like_4"/>
    <property type="match status" value="1"/>
</dbReference>
<gene>
    <name evidence="4" type="ORF">DVG78_12400</name>
</gene>
<evidence type="ECO:0000313" key="5">
    <source>
        <dbReference type="Proteomes" id="UP000253141"/>
    </source>
</evidence>
<dbReference type="PANTHER" id="PTHR30383">
    <property type="entry name" value="THIOESTERASE 1/PROTEASE 1/LYSOPHOSPHOLIPASE L1"/>
    <property type="match status" value="1"/>
</dbReference>
<dbReference type="EMBL" id="QPIW01000008">
    <property type="protein sequence ID" value="RDB05825.1"/>
    <property type="molecule type" value="Genomic_DNA"/>
</dbReference>
<accession>A0A369IC44</accession>
<dbReference type="PANTHER" id="PTHR30383:SF5">
    <property type="entry name" value="SGNH HYDROLASE-TYPE ESTERASE DOMAIN-CONTAINING PROTEIN"/>
    <property type="match status" value="1"/>
</dbReference>
<evidence type="ECO:0000313" key="4">
    <source>
        <dbReference type="EMBL" id="RDB05825.1"/>
    </source>
</evidence>
<keyword evidence="5" id="KW-1185">Reference proteome</keyword>
<evidence type="ECO:0000256" key="1">
    <source>
        <dbReference type="SAM" id="SignalP"/>
    </source>
</evidence>
<organism evidence="4 5">
    <name type="scientific">Runella aurantiaca</name>
    <dbReference type="NCBI Taxonomy" id="2282308"/>
    <lineage>
        <taxon>Bacteria</taxon>
        <taxon>Pseudomonadati</taxon>
        <taxon>Bacteroidota</taxon>
        <taxon>Cytophagia</taxon>
        <taxon>Cytophagales</taxon>
        <taxon>Spirosomataceae</taxon>
        <taxon>Runella</taxon>
    </lineage>
</organism>
<dbReference type="InterPro" id="IPR013830">
    <property type="entry name" value="SGNH_hydro"/>
</dbReference>
<feature type="signal peptide" evidence="1">
    <location>
        <begin position="1"/>
        <end position="19"/>
    </location>
</feature>
<dbReference type="GO" id="GO:0004622">
    <property type="term" value="F:phosphatidylcholine lysophospholipase activity"/>
    <property type="evidence" value="ECO:0007669"/>
    <property type="project" value="TreeGrafter"/>
</dbReference>
<evidence type="ECO:0000259" key="2">
    <source>
        <dbReference type="Pfam" id="PF13472"/>
    </source>
</evidence>